<feature type="domain" description="Methyltransferase FkbM" evidence="1">
    <location>
        <begin position="61"/>
        <end position="210"/>
    </location>
</feature>
<evidence type="ECO:0000259" key="1">
    <source>
        <dbReference type="Pfam" id="PF05050"/>
    </source>
</evidence>
<dbReference type="Gene3D" id="3.40.50.150">
    <property type="entry name" value="Vaccinia Virus protein VP39"/>
    <property type="match status" value="2"/>
</dbReference>
<dbReference type="NCBIfam" id="TIGR01444">
    <property type="entry name" value="fkbM_fam"/>
    <property type="match status" value="1"/>
</dbReference>
<dbReference type="InterPro" id="IPR052514">
    <property type="entry name" value="SAM-dependent_MTase"/>
</dbReference>
<keyword evidence="3" id="KW-1185">Reference proteome</keyword>
<dbReference type="InterPro" id="IPR029063">
    <property type="entry name" value="SAM-dependent_MTases_sf"/>
</dbReference>
<name>A0A317FH24_9PROT</name>
<dbReference type="InterPro" id="IPR006342">
    <property type="entry name" value="FkbM_mtfrase"/>
</dbReference>
<comment type="caution">
    <text evidence="2">The sequence shown here is derived from an EMBL/GenBank/DDBJ whole genome shotgun (WGS) entry which is preliminary data.</text>
</comment>
<dbReference type="PANTHER" id="PTHR34203">
    <property type="entry name" value="METHYLTRANSFERASE, FKBM FAMILY PROTEIN"/>
    <property type="match status" value="1"/>
</dbReference>
<evidence type="ECO:0000313" key="2">
    <source>
        <dbReference type="EMBL" id="PWS38374.1"/>
    </source>
</evidence>
<dbReference type="AlphaFoldDB" id="A0A317FH24"/>
<protein>
    <recommendedName>
        <fullName evidence="1">Methyltransferase FkbM domain-containing protein</fullName>
    </recommendedName>
</protein>
<dbReference type="PANTHER" id="PTHR34203:SF15">
    <property type="entry name" value="SLL1173 PROTEIN"/>
    <property type="match status" value="1"/>
</dbReference>
<dbReference type="Pfam" id="PF13578">
    <property type="entry name" value="Methyltransf_24"/>
    <property type="match status" value="1"/>
</dbReference>
<evidence type="ECO:0000313" key="3">
    <source>
        <dbReference type="Proteomes" id="UP000245765"/>
    </source>
</evidence>
<dbReference type="Pfam" id="PF05050">
    <property type="entry name" value="Methyltransf_21"/>
    <property type="match status" value="1"/>
</dbReference>
<dbReference type="EMBL" id="QGNA01000001">
    <property type="protein sequence ID" value="PWS38374.1"/>
    <property type="molecule type" value="Genomic_DNA"/>
</dbReference>
<dbReference type="OrthoDB" id="7348357at2"/>
<dbReference type="SUPFAM" id="SSF53335">
    <property type="entry name" value="S-adenosyl-L-methionine-dependent methyltransferases"/>
    <property type="match status" value="2"/>
</dbReference>
<organism evidence="2 3">
    <name type="scientific">Falsiroseomonas bella</name>
    <dbReference type="NCBI Taxonomy" id="2184016"/>
    <lineage>
        <taxon>Bacteria</taxon>
        <taxon>Pseudomonadati</taxon>
        <taxon>Pseudomonadota</taxon>
        <taxon>Alphaproteobacteria</taxon>
        <taxon>Acetobacterales</taxon>
        <taxon>Roseomonadaceae</taxon>
        <taxon>Falsiroseomonas</taxon>
    </lineage>
</organism>
<gene>
    <name evidence="2" type="ORF">DFH01_03545</name>
</gene>
<reference evidence="3" key="1">
    <citation type="submission" date="2018-05" db="EMBL/GenBank/DDBJ databases">
        <authorList>
            <person name="Du Z."/>
            <person name="Wang X."/>
        </authorList>
    </citation>
    <scope>NUCLEOTIDE SEQUENCE [LARGE SCALE GENOMIC DNA]</scope>
    <source>
        <strain evidence="3">CQN31</strain>
    </source>
</reference>
<dbReference type="RefSeq" id="WP_109868995.1">
    <property type="nucleotide sequence ID" value="NZ_QGNA01000001.1"/>
</dbReference>
<sequence length="650" mass="70470">MADDIPLKPGTQTRIHSLVPGGAPLELCAYYPRFADYYPEAELQTKRWFQRHVAPDWVIADVGANVGLYAMLFARLAPQGHVHAFEPTETARLLRANLAAAGAANVSVHDVALGAADGARDEAIYRIWGAAPETRTYPFSTLDSFVRRNGLDRLDCVKIDVDGFDLEVLKGARETLARFDPWLVVELNHALATRGQSVGEALLWLRAEGYTEALVLDQENFVLKRAGAAPAGEGVALRFDREPVMLAAAHAAAEPLPGFLAEQPVLHNGATWQDEVVVSPGPRWAYAAAWPVAAQGAAGPVMIEAELQVEAGAVGLGALTPDQSGYVGKEIAVSAAAGPQLARIFVPDGSAIGHFMLRNVTEDGGTARARLIGLRAAAARPAAPVVSAVLRHDVRAFALDQVLDPAAPERDGRSIPILPVQDIGSALGFPVPYIPERMVYRYGLEEFRTEIDEPGLYRYLYRWLRPKRHLEFGTWEGFGTVLCAESCEAEIWTVNLPEGERDAAGAPLYAAQRLPGETAAPQAGAAGDAGERIGWRYRAAGFAGRVHQLLMDSRDIPVAQFGPGFFDTVLVDGGHTPEVVAVDTDNALHLVRPGGAVIWHDFCPDPTALAASEAGRGVMRAWVEHHDRWRPKLRALYWLRPSWLLLGIRD</sequence>
<proteinExistence type="predicted"/>
<dbReference type="Proteomes" id="UP000245765">
    <property type="component" value="Unassembled WGS sequence"/>
</dbReference>
<accession>A0A317FH24</accession>